<dbReference type="SUPFAM" id="SSF48371">
    <property type="entry name" value="ARM repeat"/>
    <property type="match status" value="1"/>
</dbReference>
<dbReference type="PANTHER" id="PTHR21207:SF1">
    <property type="entry name" value="PACRG-LIKE PROTEIN"/>
    <property type="match status" value="1"/>
</dbReference>
<evidence type="ECO:0008006" key="4">
    <source>
        <dbReference type="Google" id="ProtNLM"/>
    </source>
</evidence>
<evidence type="ECO:0000313" key="2">
    <source>
        <dbReference type="EMBL" id="KAK7109054.1"/>
    </source>
</evidence>
<dbReference type="InterPro" id="IPR016024">
    <property type="entry name" value="ARM-type_fold"/>
</dbReference>
<dbReference type="PANTHER" id="PTHR21207">
    <property type="entry name" value="PARKIN COREGULATED GENE PROTEIN PARK2 COREGULATED"/>
    <property type="match status" value="1"/>
</dbReference>
<proteinExistence type="predicted"/>
<comment type="caution">
    <text evidence="2">The sequence shown here is derived from an EMBL/GenBank/DDBJ whole genome shotgun (WGS) entry which is preliminary data.</text>
</comment>
<protein>
    <recommendedName>
        <fullName evidence="4">PACRG-like protein</fullName>
    </recommendedName>
</protein>
<keyword evidence="3" id="KW-1185">Reference proteome</keyword>
<sequence length="238" mass="25189">MASSNSDGSRTSSRGSAGSRGSRTPPNSAGKKGQGDSAGCGAKPKTARPSDRLNPKTVDHFSGGKGQTAFASLYNNGGVPCRLVHGSVKHKLAWNTPPEQLPFDPVLPTLAEGLRETVHPYTLVSCMGFKEMLESQGAGSKAAPLLPKVVTPLRAALIHPNNDVFERALDGLGHLSNAVGPALNPHLKNVLMALSKRMMDKKYRDKVTDTLQLLEQNGGKEVLPVIKGKVPTYSSIFG</sequence>
<dbReference type="InterPro" id="IPR011989">
    <property type="entry name" value="ARM-like"/>
</dbReference>
<evidence type="ECO:0000313" key="3">
    <source>
        <dbReference type="Proteomes" id="UP001374579"/>
    </source>
</evidence>
<feature type="compositionally biased region" description="Low complexity" evidence="1">
    <location>
        <begin position="1"/>
        <end position="23"/>
    </location>
</feature>
<feature type="region of interest" description="Disordered" evidence="1">
    <location>
        <begin position="1"/>
        <end position="62"/>
    </location>
</feature>
<dbReference type="InterPro" id="IPR019399">
    <property type="entry name" value="Parkin_co-regulated_protein"/>
</dbReference>
<reference evidence="2 3" key="1">
    <citation type="submission" date="2024-02" db="EMBL/GenBank/DDBJ databases">
        <title>Chromosome-scale genome assembly of the rough periwinkle Littorina saxatilis.</title>
        <authorList>
            <person name="De Jode A."/>
            <person name="Faria R."/>
            <person name="Formenti G."/>
            <person name="Sims Y."/>
            <person name="Smith T.P."/>
            <person name="Tracey A."/>
            <person name="Wood J.M.D."/>
            <person name="Zagrodzka Z.B."/>
            <person name="Johannesson K."/>
            <person name="Butlin R.K."/>
            <person name="Leder E.H."/>
        </authorList>
    </citation>
    <scope>NUCLEOTIDE SEQUENCE [LARGE SCALE GENOMIC DNA]</scope>
    <source>
        <strain evidence="2">Snail1</strain>
        <tissue evidence="2">Muscle</tissue>
    </source>
</reference>
<organism evidence="2 3">
    <name type="scientific">Littorina saxatilis</name>
    <dbReference type="NCBI Taxonomy" id="31220"/>
    <lineage>
        <taxon>Eukaryota</taxon>
        <taxon>Metazoa</taxon>
        <taxon>Spiralia</taxon>
        <taxon>Lophotrochozoa</taxon>
        <taxon>Mollusca</taxon>
        <taxon>Gastropoda</taxon>
        <taxon>Caenogastropoda</taxon>
        <taxon>Littorinimorpha</taxon>
        <taxon>Littorinoidea</taxon>
        <taxon>Littorinidae</taxon>
        <taxon>Littorina</taxon>
    </lineage>
</organism>
<evidence type="ECO:0000256" key="1">
    <source>
        <dbReference type="SAM" id="MobiDB-lite"/>
    </source>
</evidence>
<dbReference type="EMBL" id="JBAMIC010000003">
    <property type="protein sequence ID" value="KAK7109054.1"/>
    <property type="molecule type" value="Genomic_DNA"/>
</dbReference>
<gene>
    <name evidence="2" type="ORF">V1264_013169</name>
</gene>
<dbReference type="Gene3D" id="1.25.10.10">
    <property type="entry name" value="Leucine-rich Repeat Variant"/>
    <property type="match status" value="1"/>
</dbReference>
<accession>A0AAN9GIF7</accession>
<dbReference type="Pfam" id="PF10274">
    <property type="entry name" value="ParcG"/>
    <property type="match status" value="1"/>
</dbReference>
<name>A0AAN9GIF7_9CAEN</name>
<feature type="compositionally biased region" description="Basic and acidic residues" evidence="1">
    <location>
        <begin position="48"/>
        <end position="59"/>
    </location>
</feature>
<dbReference type="Proteomes" id="UP001374579">
    <property type="component" value="Unassembled WGS sequence"/>
</dbReference>
<dbReference type="AlphaFoldDB" id="A0AAN9GIF7"/>